<accession>R7S3K7</accession>
<gene>
    <name evidence="1" type="ORF">PUNSTDRAFT_138176</name>
</gene>
<proteinExistence type="predicted"/>
<dbReference type="RefSeq" id="XP_007387913.1">
    <property type="nucleotide sequence ID" value="XM_007387851.1"/>
</dbReference>
<dbReference type="HOGENOM" id="CLU_3068940_0_0_1"/>
<keyword evidence="2" id="KW-1185">Reference proteome</keyword>
<dbReference type="GeneID" id="18880011"/>
<dbReference type="Gene3D" id="3.20.20.100">
    <property type="entry name" value="NADP-dependent oxidoreductase domain"/>
    <property type="match status" value="1"/>
</dbReference>
<dbReference type="OrthoDB" id="48988at2759"/>
<dbReference type="EMBL" id="JH687552">
    <property type="protein sequence ID" value="EIN04990.1"/>
    <property type="molecule type" value="Genomic_DNA"/>
</dbReference>
<dbReference type="KEGG" id="psq:PUNSTDRAFT_138176"/>
<evidence type="ECO:0000313" key="2">
    <source>
        <dbReference type="Proteomes" id="UP000054196"/>
    </source>
</evidence>
<protein>
    <submittedName>
        <fullName evidence="1">Uncharacterized protein</fullName>
    </submittedName>
</protein>
<name>R7S3K7_PUNST</name>
<evidence type="ECO:0000313" key="1">
    <source>
        <dbReference type="EMBL" id="EIN04990.1"/>
    </source>
</evidence>
<sequence>MQNRRSLIYRKEERGMFPVLKHLRVGIFSRSPLARALVARPLNEETKRKEVYPGMTP</sequence>
<organism evidence="1 2">
    <name type="scientific">Punctularia strigosozonata (strain HHB-11173)</name>
    <name type="common">White-rot fungus</name>
    <dbReference type="NCBI Taxonomy" id="741275"/>
    <lineage>
        <taxon>Eukaryota</taxon>
        <taxon>Fungi</taxon>
        <taxon>Dikarya</taxon>
        <taxon>Basidiomycota</taxon>
        <taxon>Agaricomycotina</taxon>
        <taxon>Agaricomycetes</taxon>
        <taxon>Corticiales</taxon>
        <taxon>Punctulariaceae</taxon>
        <taxon>Punctularia</taxon>
    </lineage>
</organism>
<dbReference type="InterPro" id="IPR036812">
    <property type="entry name" value="NAD(P)_OxRdtase_dom_sf"/>
</dbReference>
<dbReference type="AlphaFoldDB" id="R7S3K7"/>
<reference evidence="2" key="1">
    <citation type="journal article" date="2012" name="Science">
        <title>The Paleozoic origin of enzymatic lignin decomposition reconstructed from 31 fungal genomes.</title>
        <authorList>
            <person name="Floudas D."/>
            <person name="Binder M."/>
            <person name="Riley R."/>
            <person name="Barry K."/>
            <person name="Blanchette R.A."/>
            <person name="Henrissat B."/>
            <person name="Martinez A.T."/>
            <person name="Otillar R."/>
            <person name="Spatafora J.W."/>
            <person name="Yadav J.S."/>
            <person name="Aerts A."/>
            <person name="Benoit I."/>
            <person name="Boyd A."/>
            <person name="Carlson A."/>
            <person name="Copeland A."/>
            <person name="Coutinho P.M."/>
            <person name="de Vries R.P."/>
            <person name="Ferreira P."/>
            <person name="Findley K."/>
            <person name="Foster B."/>
            <person name="Gaskell J."/>
            <person name="Glotzer D."/>
            <person name="Gorecki P."/>
            <person name="Heitman J."/>
            <person name="Hesse C."/>
            <person name="Hori C."/>
            <person name="Igarashi K."/>
            <person name="Jurgens J.A."/>
            <person name="Kallen N."/>
            <person name="Kersten P."/>
            <person name="Kohler A."/>
            <person name="Kuees U."/>
            <person name="Kumar T.K.A."/>
            <person name="Kuo A."/>
            <person name="LaButti K."/>
            <person name="Larrondo L.F."/>
            <person name="Lindquist E."/>
            <person name="Ling A."/>
            <person name="Lombard V."/>
            <person name="Lucas S."/>
            <person name="Lundell T."/>
            <person name="Martin R."/>
            <person name="McLaughlin D.J."/>
            <person name="Morgenstern I."/>
            <person name="Morin E."/>
            <person name="Murat C."/>
            <person name="Nagy L.G."/>
            <person name="Nolan M."/>
            <person name="Ohm R.A."/>
            <person name="Patyshakuliyeva A."/>
            <person name="Rokas A."/>
            <person name="Ruiz-Duenas F.J."/>
            <person name="Sabat G."/>
            <person name="Salamov A."/>
            <person name="Samejima M."/>
            <person name="Schmutz J."/>
            <person name="Slot J.C."/>
            <person name="St John F."/>
            <person name="Stenlid J."/>
            <person name="Sun H."/>
            <person name="Sun S."/>
            <person name="Syed K."/>
            <person name="Tsang A."/>
            <person name="Wiebenga A."/>
            <person name="Young D."/>
            <person name="Pisabarro A."/>
            <person name="Eastwood D.C."/>
            <person name="Martin F."/>
            <person name="Cullen D."/>
            <person name="Grigoriev I.V."/>
            <person name="Hibbett D.S."/>
        </authorList>
    </citation>
    <scope>NUCLEOTIDE SEQUENCE [LARGE SCALE GENOMIC DNA]</scope>
    <source>
        <strain evidence="2">HHB-11173 SS5</strain>
    </source>
</reference>
<dbReference type="SUPFAM" id="SSF51430">
    <property type="entry name" value="NAD(P)-linked oxidoreductase"/>
    <property type="match status" value="1"/>
</dbReference>
<dbReference type="Proteomes" id="UP000054196">
    <property type="component" value="Unassembled WGS sequence"/>
</dbReference>